<reference evidence="2" key="1">
    <citation type="submission" date="2019-09" db="EMBL/GenBank/DDBJ databases">
        <title>Characterisation of the sponge microbiome using genome-centric metagenomics.</title>
        <authorList>
            <person name="Engelberts J.P."/>
            <person name="Robbins S.J."/>
            <person name="De Goeij J.M."/>
            <person name="Aranda M."/>
            <person name="Bell S.C."/>
            <person name="Webster N.S."/>
        </authorList>
    </citation>
    <scope>NUCLEOTIDE SEQUENCE</scope>
    <source>
        <strain evidence="2">SB0661_bin_32</strain>
    </source>
</reference>
<dbReference type="AlphaFoldDB" id="A0A6B1D4D8"/>
<name>A0A6B1D4D8_9CHLR</name>
<dbReference type="PROSITE" id="PS51462">
    <property type="entry name" value="NUDIX"/>
    <property type="match status" value="1"/>
</dbReference>
<evidence type="ECO:0000259" key="1">
    <source>
        <dbReference type="PROSITE" id="PS51462"/>
    </source>
</evidence>
<accession>A0A6B1D4D8</accession>
<dbReference type="SUPFAM" id="SSF55811">
    <property type="entry name" value="Nudix"/>
    <property type="match status" value="1"/>
</dbReference>
<dbReference type="Pfam" id="PF00293">
    <property type="entry name" value="NUDIX"/>
    <property type="match status" value="1"/>
</dbReference>
<dbReference type="EMBL" id="VXMH01000023">
    <property type="protein sequence ID" value="MYC94313.1"/>
    <property type="molecule type" value="Genomic_DNA"/>
</dbReference>
<dbReference type="InterPro" id="IPR015797">
    <property type="entry name" value="NUDIX_hydrolase-like_dom_sf"/>
</dbReference>
<sequence length="147" mass="17278">MPSMEKFVHKVAPIVLRQRSERLEILAFRHPRAGIQLVKGTWEKGESAEGASLRELAEESGIENATVERALGQLPFRRIRQHWHFYLCKTDGHLPDRWTFYTRDGGGHLFDFFWHDLQQPPGVGWHADFRRALTFVRRRMQEEEGLL</sequence>
<dbReference type="Gene3D" id="3.90.79.10">
    <property type="entry name" value="Nucleoside Triphosphate Pyrophosphohydrolase"/>
    <property type="match status" value="1"/>
</dbReference>
<comment type="caution">
    <text evidence="2">The sequence shown here is derived from an EMBL/GenBank/DDBJ whole genome shotgun (WGS) entry which is preliminary data.</text>
</comment>
<evidence type="ECO:0000313" key="2">
    <source>
        <dbReference type="EMBL" id="MYC94313.1"/>
    </source>
</evidence>
<gene>
    <name evidence="2" type="ORF">F4X14_05020</name>
</gene>
<dbReference type="CDD" id="cd04663">
    <property type="entry name" value="NUDIX_Hydrolase"/>
    <property type="match status" value="1"/>
</dbReference>
<organism evidence="2">
    <name type="scientific">Caldilineaceae bacterium SB0661_bin_32</name>
    <dbReference type="NCBI Taxonomy" id="2605255"/>
    <lineage>
        <taxon>Bacteria</taxon>
        <taxon>Bacillati</taxon>
        <taxon>Chloroflexota</taxon>
        <taxon>Caldilineae</taxon>
        <taxon>Caldilineales</taxon>
        <taxon>Caldilineaceae</taxon>
    </lineage>
</organism>
<protein>
    <submittedName>
        <fullName evidence="2">NUDIX domain-containing protein</fullName>
    </submittedName>
</protein>
<proteinExistence type="predicted"/>
<feature type="domain" description="Nudix hydrolase" evidence="1">
    <location>
        <begin position="7"/>
        <end position="137"/>
    </location>
</feature>
<dbReference type="InterPro" id="IPR000086">
    <property type="entry name" value="NUDIX_hydrolase_dom"/>
</dbReference>